<feature type="compositionally biased region" description="Basic and acidic residues" evidence="1">
    <location>
        <begin position="239"/>
        <end position="267"/>
    </location>
</feature>
<dbReference type="GeneID" id="87889694"/>
<comment type="caution">
    <text evidence="2">The sequence shown here is derived from an EMBL/GenBank/DDBJ whole genome shotgun (WGS) entry which is preliminary data.</text>
</comment>
<reference evidence="2" key="1">
    <citation type="journal article" date="2023" name="Mol. Phylogenet. Evol.">
        <title>Genome-scale phylogeny and comparative genomics of the fungal order Sordariales.</title>
        <authorList>
            <person name="Hensen N."/>
            <person name="Bonometti L."/>
            <person name="Westerberg I."/>
            <person name="Brannstrom I.O."/>
            <person name="Guillou S."/>
            <person name="Cros-Aarteil S."/>
            <person name="Calhoun S."/>
            <person name="Haridas S."/>
            <person name="Kuo A."/>
            <person name="Mondo S."/>
            <person name="Pangilinan J."/>
            <person name="Riley R."/>
            <person name="LaButti K."/>
            <person name="Andreopoulos B."/>
            <person name="Lipzen A."/>
            <person name="Chen C."/>
            <person name="Yan M."/>
            <person name="Daum C."/>
            <person name="Ng V."/>
            <person name="Clum A."/>
            <person name="Steindorff A."/>
            <person name="Ohm R.A."/>
            <person name="Martin F."/>
            <person name="Silar P."/>
            <person name="Natvig D.O."/>
            <person name="Lalanne C."/>
            <person name="Gautier V."/>
            <person name="Ament-Velasquez S.L."/>
            <person name="Kruys A."/>
            <person name="Hutchinson M.I."/>
            <person name="Powell A.J."/>
            <person name="Barry K."/>
            <person name="Miller A.N."/>
            <person name="Grigoriev I.V."/>
            <person name="Debuchy R."/>
            <person name="Gladieux P."/>
            <person name="Hiltunen Thoren M."/>
            <person name="Johannesson H."/>
        </authorList>
    </citation>
    <scope>NUCLEOTIDE SEQUENCE</scope>
    <source>
        <strain evidence="2">CBS 333.67</strain>
    </source>
</reference>
<evidence type="ECO:0000256" key="1">
    <source>
        <dbReference type="SAM" id="MobiDB-lite"/>
    </source>
</evidence>
<feature type="compositionally biased region" description="Pro residues" evidence="1">
    <location>
        <begin position="472"/>
        <end position="482"/>
    </location>
</feature>
<feature type="compositionally biased region" description="Basic and acidic residues" evidence="1">
    <location>
        <begin position="70"/>
        <end position="79"/>
    </location>
</feature>
<feature type="compositionally biased region" description="Acidic residues" evidence="1">
    <location>
        <begin position="503"/>
        <end position="516"/>
    </location>
</feature>
<feature type="region of interest" description="Disordered" evidence="1">
    <location>
        <begin position="214"/>
        <end position="337"/>
    </location>
</feature>
<dbReference type="Proteomes" id="UP001273166">
    <property type="component" value="Unassembled WGS sequence"/>
</dbReference>
<feature type="compositionally biased region" description="Basic residues" evidence="1">
    <location>
        <begin position="214"/>
        <end position="228"/>
    </location>
</feature>
<evidence type="ECO:0000313" key="2">
    <source>
        <dbReference type="EMBL" id="KAK3311289.1"/>
    </source>
</evidence>
<dbReference type="AlphaFoldDB" id="A0AAJ0H3S6"/>
<protein>
    <recommendedName>
        <fullName evidence="4">Stc1 domain-containing protein</fullName>
    </recommendedName>
</protein>
<feature type="compositionally biased region" description="Basic and acidic residues" evidence="1">
    <location>
        <begin position="423"/>
        <end position="439"/>
    </location>
</feature>
<feature type="region of interest" description="Disordered" evidence="1">
    <location>
        <begin position="357"/>
        <end position="439"/>
    </location>
</feature>
<name>A0AAJ0H3S6_9PEZI</name>
<proteinExistence type="predicted"/>
<gene>
    <name evidence="2" type="ORF">B0T15DRAFT_571681</name>
</gene>
<feature type="region of interest" description="Disordered" evidence="1">
    <location>
        <begin position="470"/>
        <end position="516"/>
    </location>
</feature>
<dbReference type="EMBL" id="JAUDZG010000001">
    <property type="protein sequence ID" value="KAK3311289.1"/>
    <property type="molecule type" value="Genomic_DNA"/>
</dbReference>
<evidence type="ECO:0008006" key="4">
    <source>
        <dbReference type="Google" id="ProtNLM"/>
    </source>
</evidence>
<feature type="compositionally biased region" description="Basic and acidic residues" evidence="1">
    <location>
        <begin position="274"/>
        <end position="293"/>
    </location>
</feature>
<keyword evidence="3" id="KW-1185">Reference proteome</keyword>
<reference evidence="2" key="2">
    <citation type="submission" date="2023-06" db="EMBL/GenBank/DDBJ databases">
        <authorList>
            <consortium name="Lawrence Berkeley National Laboratory"/>
            <person name="Mondo S.J."/>
            <person name="Hensen N."/>
            <person name="Bonometti L."/>
            <person name="Westerberg I."/>
            <person name="Brannstrom I.O."/>
            <person name="Guillou S."/>
            <person name="Cros-Aarteil S."/>
            <person name="Calhoun S."/>
            <person name="Haridas S."/>
            <person name="Kuo A."/>
            <person name="Pangilinan J."/>
            <person name="Riley R."/>
            <person name="Labutti K."/>
            <person name="Andreopoulos B."/>
            <person name="Lipzen A."/>
            <person name="Chen C."/>
            <person name="Yanf M."/>
            <person name="Daum C."/>
            <person name="Ng V."/>
            <person name="Clum A."/>
            <person name="Steindorff A."/>
            <person name="Ohm R."/>
            <person name="Martin F."/>
            <person name="Silar P."/>
            <person name="Natvig D."/>
            <person name="Lalanne C."/>
            <person name="Gautier V."/>
            <person name="Ament-Velasquez S.L."/>
            <person name="Kruys A."/>
            <person name="Hutchinson M.I."/>
            <person name="Powell A.J."/>
            <person name="Barry K."/>
            <person name="Miller A.N."/>
            <person name="Grigoriev I.V."/>
            <person name="Debuchy R."/>
            <person name="Gladieux P."/>
            <person name="Thoren M.H."/>
            <person name="Johannesson H."/>
        </authorList>
    </citation>
    <scope>NUCLEOTIDE SEQUENCE</scope>
    <source>
        <strain evidence="2">CBS 333.67</strain>
    </source>
</reference>
<sequence>MSWKKLVSMTNHVDWEADDEAEDPKSDPGLKKRYRLTFNVSLSASRVRAKAWRSRSTCKCEPNNNKKKKNKEDHDDPKSNNEAQDSAVPDKHICYACDKVRSDAYHEQYPLVPGKESIPSLCTGCRRDRQESIEAGAAAGDINLQQAQIDEWQWCTTCGNLRSDEYHAMYLFNNRKMPPWAEICGKCMIIEKGRTRTAWLRSFLAAQINNISKGRKHGPLRRRSRRNPLRPPDSSPHTEGNHSADHLPKKVDEPIDNKNQGEGEQRRGAVSGNHETHAEESSHVHHHHDEASKRPHVQRSFRGVTCETDSSDEEWENRQRERKEQRKARRAHLDSQADRALRRLSDLRDHLYPLLREQNSQQSSAPVAASDTDHGDHHHHHQPESKAPPPPPPEEGRNNNNKPSAAAPKVVISDTYSAPELSPQDHDHHHHDPKEAEVKAEAELCYSAHASDADVVDPLRDNPWVSDTFVWAPPPPPPPPPFSHSTTTPHRHHRHSTGGNADHDDDDDDDHGDGDEFVPCYTHWSPIFNDRRKVWEVDSDEEREIERMRALLHLGLHDDM</sequence>
<feature type="region of interest" description="Disordered" evidence="1">
    <location>
        <begin position="46"/>
        <end position="85"/>
    </location>
</feature>
<organism evidence="2 3">
    <name type="scientific">Chaetomium strumarium</name>
    <dbReference type="NCBI Taxonomy" id="1170767"/>
    <lineage>
        <taxon>Eukaryota</taxon>
        <taxon>Fungi</taxon>
        <taxon>Dikarya</taxon>
        <taxon>Ascomycota</taxon>
        <taxon>Pezizomycotina</taxon>
        <taxon>Sordariomycetes</taxon>
        <taxon>Sordariomycetidae</taxon>
        <taxon>Sordariales</taxon>
        <taxon>Chaetomiaceae</taxon>
        <taxon>Chaetomium</taxon>
    </lineage>
</organism>
<accession>A0AAJ0H3S6</accession>
<feature type="region of interest" description="Disordered" evidence="1">
    <location>
        <begin position="1"/>
        <end position="32"/>
    </location>
</feature>
<dbReference type="RefSeq" id="XP_062727069.1">
    <property type="nucleotide sequence ID" value="XM_062870865.1"/>
</dbReference>
<evidence type="ECO:0000313" key="3">
    <source>
        <dbReference type="Proteomes" id="UP001273166"/>
    </source>
</evidence>